<dbReference type="EMBL" id="CAAGRJ010025391">
    <property type="protein sequence ID" value="VFV38040.1"/>
    <property type="molecule type" value="Genomic_DNA"/>
</dbReference>
<organism evidence="2 3">
    <name type="scientific">Lynx pardinus</name>
    <name type="common">Iberian lynx</name>
    <name type="synonym">Felis pardina</name>
    <dbReference type="NCBI Taxonomy" id="191816"/>
    <lineage>
        <taxon>Eukaryota</taxon>
        <taxon>Metazoa</taxon>
        <taxon>Chordata</taxon>
        <taxon>Craniata</taxon>
        <taxon>Vertebrata</taxon>
        <taxon>Euteleostomi</taxon>
        <taxon>Mammalia</taxon>
        <taxon>Eutheria</taxon>
        <taxon>Laurasiatheria</taxon>
        <taxon>Carnivora</taxon>
        <taxon>Feliformia</taxon>
        <taxon>Felidae</taxon>
        <taxon>Felinae</taxon>
        <taxon>Lynx</taxon>
    </lineage>
</organism>
<name>A0A485NXH2_LYNPA</name>
<feature type="compositionally biased region" description="Basic and acidic residues" evidence="1">
    <location>
        <begin position="60"/>
        <end position="77"/>
    </location>
</feature>
<keyword evidence="3" id="KW-1185">Reference proteome</keyword>
<dbReference type="AlphaFoldDB" id="A0A485NXH2"/>
<proteinExistence type="predicted"/>
<evidence type="ECO:0000313" key="3">
    <source>
        <dbReference type="Proteomes" id="UP000386466"/>
    </source>
</evidence>
<protein>
    <submittedName>
        <fullName evidence="2">Uncharacterized protein</fullName>
    </submittedName>
</protein>
<evidence type="ECO:0000256" key="1">
    <source>
        <dbReference type="SAM" id="MobiDB-lite"/>
    </source>
</evidence>
<gene>
    <name evidence="2" type="ORF">LYPA_23C010915</name>
</gene>
<feature type="region of interest" description="Disordered" evidence="1">
    <location>
        <begin position="22"/>
        <end position="100"/>
    </location>
</feature>
<feature type="compositionally biased region" description="Low complexity" evidence="1">
    <location>
        <begin position="22"/>
        <end position="35"/>
    </location>
</feature>
<reference evidence="2 3" key="1">
    <citation type="submission" date="2019-01" db="EMBL/GenBank/DDBJ databases">
        <authorList>
            <person name="Alioto T."/>
            <person name="Alioto T."/>
        </authorList>
    </citation>
    <scope>NUCLEOTIDE SEQUENCE [LARGE SCALE GENOMIC DNA]</scope>
</reference>
<accession>A0A485NXH2</accession>
<sequence length="174" mass="19338">MEKHRSPHLLFVIIQTDGTRQLLDSSKQSSCLSKSNGKSRRPPGPEKPRASRIRMMPWLERPREVCDPPSRTRDSPRRFPVGPSEVAPGAGGTSTGEPFRGPRLFLATEHAIHGERRRPGIQLCESHTVNVAQDPTPLQIHGSKLLQTQIHSNCFKTTRTYLASGSDPSKTKSE</sequence>
<evidence type="ECO:0000313" key="2">
    <source>
        <dbReference type="EMBL" id="VFV38040.1"/>
    </source>
</evidence>
<dbReference type="Proteomes" id="UP000386466">
    <property type="component" value="Unassembled WGS sequence"/>
</dbReference>